<gene>
    <name evidence="1" type="ordered locus">Bcell_0184</name>
</gene>
<organism evidence="1 2">
    <name type="scientific">Evansella cellulosilytica (strain ATCC 21833 / DSM 2522 / FERM P-1141 / JCM 9156 / N-4)</name>
    <name type="common">Bacillus cellulosilyticus</name>
    <dbReference type="NCBI Taxonomy" id="649639"/>
    <lineage>
        <taxon>Bacteria</taxon>
        <taxon>Bacillati</taxon>
        <taxon>Bacillota</taxon>
        <taxon>Bacilli</taxon>
        <taxon>Bacillales</taxon>
        <taxon>Bacillaceae</taxon>
        <taxon>Evansella</taxon>
    </lineage>
</organism>
<evidence type="ECO:0000313" key="1">
    <source>
        <dbReference type="EMBL" id="ADU28473.1"/>
    </source>
</evidence>
<sequence>MREEEFERYLVSDSMIASKDKAVRSRLSKARKIEVEFRVNLDEIVREDERMYETLKRIKREFTDSNGSIQNALRKYYIFVNKTKFPSLNQYEKIHAR</sequence>
<dbReference type="OrthoDB" id="2879615at2"/>
<dbReference type="KEGG" id="bco:Bcell_0184"/>
<dbReference type="EMBL" id="CP002394">
    <property type="protein sequence ID" value="ADU28473.1"/>
    <property type="molecule type" value="Genomic_DNA"/>
</dbReference>
<proteinExistence type="predicted"/>
<dbReference type="Proteomes" id="UP000001401">
    <property type="component" value="Chromosome"/>
</dbReference>
<dbReference type="AlphaFoldDB" id="E6TTD3"/>
<accession>E6TTD3</accession>
<name>E6TTD3_EVAC2</name>
<reference evidence="1" key="1">
    <citation type="submission" date="2010-12" db="EMBL/GenBank/DDBJ databases">
        <title>Complete sequence of Bacillus cellulosilyticus DSM 2522.</title>
        <authorList>
            <consortium name="US DOE Joint Genome Institute"/>
            <person name="Lucas S."/>
            <person name="Copeland A."/>
            <person name="Lapidus A."/>
            <person name="Cheng J.-F."/>
            <person name="Bruce D."/>
            <person name="Goodwin L."/>
            <person name="Pitluck S."/>
            <person name="Chertkov O."/>
            <person name="Detter J.C."/>
            <person name="Han C."/>
            <person name="Tapia R."/>
            <person name="Land M."/>
            <person name="Hauser L."/>
            <person name="Jeffries C."/>
            <person name="Kyrpides N."/>
            <person name="Ivanova N."/>
            <person name="Mikhailova N."/>
            <person name="Brumm P."/>
            <person name="Mead D."/>
            <person name="Woyke T."/>
        </authorList>
    </citation>
    <scope>NUCLEOTIDE SEQUENCE [LARGE SCALE GENOMIC DNA]</scope>
    <source>
        <strain evidence="1">DSM 2522</strain>
    </source>
</reference>
<protein>
    <submittedName>
        <fullName evidence="1">Uncharacterized protein</fullName>
    </submittedName>
</protein>
<dbReference type="RefSeq" id="WP_013486814.1">
    <property type="nucleotide sequence ID" value="NC_014829.1"/>
</dbReference>
<dbReference type="HOGENOM" id="CLU_2535303_0_0_9"/>
<dbReference type="STRING" id="649639.Bcell_0184"/>
<keyword evidence="2" id="KW-1185">Reference proteome</keyword>
<evidence type="ECO:0000313" key="2">
    <source>
        <dbReference type="Proteomes" id="UP000001401"/>
    </source>
</evidence>
<dbReference type="eggNOG" id="ENOG5033F3K">
    <property type="taxonomic scope" value="Bacteria"/>
</dbReference>